<reference evidence="3" key="1">
    <citation type="journal article" date="2019" name="Int. J. Syst. Evol. Microbiol.">
        <title>The Global Catalogue of Microorganisms (GCM) 10K type strain sequencing project: providing services to taxonomists for standard genome sequencing and annotation.</title>
        <authorList>
            <consortium name="The Broad Institute Genomics Platform"/>
            <consortium name="The Broad Institute Genome Sequencing Center for Infectious Disease"/>
            <person name="Wu L."/>
            <person name="Ma J."/>
        </authorList>
    </citation>
    <scope>NUCLEOTIDE SEQUENCE [LARGE SCALE GENOMIC DNA]</scope>
    <source>
        <strain evidence="3">KCTC 33849</strain>
    </source>
</reference>
<dbReference type="RefSeq" id="WP_379264765.1">
    <property type="nucleotide sequence ID" value="NZ_JBHUMJ010000011.1"/>
</dbReference>
<evidence type="ECO:0000313" key="2">
    <source>
        <dbReference type="EMBL" id="MFD2703268.1"/>
    </source>
</evidence>
<dbReference type="GO" id="GO:0016829">
    <property type="term" value="F:lyase activity"/>
    <property type="evidence" value="ECO:0007669"/>
    <property type="project" value="UniProtKB-KW"/>
</dbReference>
<dbReference type="EMBL" id="JBHUMJ010000011">
    <property type="protein sequence ID" value="MFD2703268.1"/>
    <property type="molecule type" value="Genomic_DNA"/>
</dbReference>
<dbReference type="Proteomes" id="UP001597540">
    <property type="component" value="Unassembled WGS sequence"/>
</dbReference>
<dbReference type="Pfam" id="PF01965">
    <property type="entry name" value="DJ-1_PfpI"/>
    <property type="match status" value="1"/>
</dbReference>
<gene>
    <name evidence="2" type="ORF">ACFSVM_22810</name>
</gene>
<dbReference type="InterPro" id="IPR029062">
    <property type="entry name" value="Class_I_gatase-like"/>
</dbReference>
<protein>
    <submittedName>
        <fullName evidence="2">DJ-1/PfpI family protein</fullName>
        <ecNumber evidence="2">4.2.1.-</ecNumber>
    </submittedName>
</protein>
<keyword evidence="3" id="KW-1185">Reference proteome</keyword>
<dbReference type="InterPro" id="IPR052158">
    <property type="entry name" value="INH-QAR"/>
</dbReference>
<evidence type="ECO:0000313" key="3">
    <source>
        <dbReference type="Proteomes" id="UP001597540"/>
    </source>
</evidence>
<dbReference type="Gene3D" id="3.40.50.880">
    <property type="match status" value="1"/>
</dbReference>
<dbReference type="InterPro" id="IPR002818">
    <property type="entry name" value="DJ-1/PfpI"/>
</dbReference>
<keyword evidence="2" id="KW-0456">Lyase</keyword>
<dbReference type="PANTHER" id="PTHR43130">
    <property type="entry name" value="ARAC-FAMILY TRANSCRIPTIONAL REGULATOR"/>
    <property type="match status" value="1"/>
</dbReference>
<sequence>MTVNPIQVGILIFDDVELLDFAGPLEVFSLVATTKASGQDYLLEPFHVTTISEHGGQVATRNGLKVIADYSLEAAPEYDILIVPGGYGTRKLAQNVKVLEWIRQQTTKASWVASVCTGAFVLAEAGLLDGKRATTGQASLERMRMTYQDKDIHIEDRVKYVEDGKIITSGGISTGIPMALYLVEKMLGIDAALTVARDMEYDLTLFEDRNLA</sequence>
<evidence type="ECO:0000259" key="1">
    <source>
        <dbReference type="Pfam" id="PF01965"/>
    </source>
</evidence>
<dbReference type="EC" id="4.2.1.-" evidence="2"/>
<organism evidence="2 3">
    <name type="scientific">Paenibacillus shunpengii</name>
    <dbReference type="NCBI Taxonomy" id="2054424"/>
    <lineage>
        <taxon>Bacteria</taxon>
        <taxon>Bacillati</taxon>
        <taxon>Bacillota</taxon>
        <taxon>Bacilli</taxon>
        <taxon>Bacillales</taxon>
        <taxon>Paenibacillaceae</taxon>
        <taxon>Paenibacillus</taxon>
    </lineage>
</organism>
<dbReference type="CDD" id="cd03139">
    <property type="entry name" value="GATase1_PfpI_2"/>
    <property type="match status" value="1"/>
</dbReference>
<accession>A0ABW5SVI4</accession>
<name>A0ABW5SVI4_9BACL</name>
<proteinExistence type="predicted"/>
<feature type="domain" description="DJ-1/PfpI" evidence="1">
    <location>
        <begin position="8"/>
        <end position="184"/>
    </location>
</feature>
<comment type="caution">
    <text evidence="2">The sequence shown here is derived from an EMBL/GenBank/DDBJ whole genome shotgun (WGS) entry which is preliminary data.</text>
</comment>
<dbReference type="SUPFAM" id="SSF52317">
    <property type="entry name" value="Class I glutamine amidotransferase-like"/>
    <property type="match status" value="1"/>
</dbReference>
<dbReference type="PANTHER" id="PTHR43130:SF14">
    <property type="entry name" value="DJ-1_PFPI DOMAIN-CONTAINING PROTEIN"/>
    <property type="match status" value="1"/>
</dbReference>